<dbReference type="AlphaFoldDB" id="A0AAC9FGR7"/>
<keyword evidence="2" id="KW-1185">Reference proteome</keyword>
<evidence type="ECO:0000313" key="2">
    <source>
        <dbReference type="Proteomes" id="UP000076088"/>
    </source>
</evidence>
<reference evidence="1 2" key="2">
    <citation type="journal article" date="2016" name="Genome Announc.">
        <title>Complete Genome Sequence of Sphingopyxis macrogoltabida Strain 203N (NBRC 111659), a Polyethylene Glycol Degrader.</title>
        <authorList>
            <person name="Ohtsubo Y."/>
            <person name="Nonoyama S."/>
            <person name="Nagata Y."/>
            <person name="Numata M."/>
            <person name="Tsuchikane K."/>
            <person name="Hosoyama A."/>
            <person name="Yamazoe A."/>
            <person name="Tsuda M."/>
            <person name="Fujita N."/>
            <person name="Kawai F."/>
        </authorList>
    </citation>
    <scope>NUCLEOTIDE SEQUENCE [LARGE SCALE GENOMIC DNA]</scope>
    <source>
        <strain evidence="1 2">203N</strain>
    </source>
</reference>
<evidence type="ECO:0000313" key="1">
    <source>
        <dbReference type="EMBL" id="AMU91843.1"/>
    </source>
</evidence>
<dbReference type="KEGG" id="smaz:LH19_22240"/>
<dbReference type="Proteomes" id="UP000076088">
    <property type="component" value="Chromosome"/>
</dbReference>
<name>A0AAC9FGR7_SPHMC</name>
<protein>
    <submittedName>
        <fullName evidence="1">Uncharacterized protein</fullName>
    </submittedName>
</protein>
<dbReference type="EMBL" id="CP013344">
    <property type="protein sequence ID" value="AMU91843.1"/>
    <property type="molecule type" value="Genomic_DNA"/>
</dbReference>
<accession>A0AAC9FGR7</accession>
<sequence>MITCVAGWSHRISDGSFCPSVSGQKQAVDRTLPVTRLNTIEVIASHVAEPVFKRFFTWDIETLEKFATIGGFAHFTPNVRFDKREVKPHSPKVALQQRNSKAVSQFAQAVQFPAKACLSLLEIEGAPQSFLYPRPPALSCFCCRQKCQQRNRLLAGYFQTLPIGRSQAEGTQKGKAIARRWMRQLDDVTAMAFDELTIVDESFKLLPSN</sequence>
<organism evidence="1 2">
    <name type="scientific">Sphingopyxis macrogoltabida</name>
    <name type="common">Sphingomonas macrogoltabidus</name>
    <dbReference type="NCBI Taxonomy" id="33050"/>
    <lineage>
        <taxon>Bacteria</taxon>
        <taxon>Pseudomonadati</taxon>
        <taxon>Pseudomonadota</taxon>
        <taxon>Alphaproteobacteria</taxon>
        <taxon>Sphingomonadales</taxon>
        <taxon>Sphingomonadaceae</taxon>
        <taxon>Sphingopyxis</taxon>
    </lineage>
</organism>
<reference evidence="2" key="1">
    <citation type="submission" date="2015-11" db="EMBL/GenBank/DDBJ databases">
        <title>Complete genome sequence of a polyethylene-glycol degrader Sphingopyxis macrogoltabida 203N (NBRC 111659).</title>
        <authorList>
            <person name="Yoshiyuki O."/>
            <person name="Shouta N."/>
            <person name="Nagata Y."/>
            <person name="Numata M."/>
            <person name="Tsuchikane K."/>
            <person name="Hosoyama A."/>
            <person name="Yamazoe A."/>
            <person name="Tsuda M."/>
            <person name="Fujita N."/>
            <person name="Kawai F."/>
        </authorList>
    </citation>
    <scope>NUCLEOTIDE SEQUENCE [LARGE SCALE GENOMIC DNA]</scope>
    <source>
        <strain evidence="2">203N</strain>
    </source>
</reference>
<gene>
    <name evidence="1" type="ORF">ATM17_22790</name>
</gene>
<proteinExistence type="predicted"/>